<reference evidence="7" key="1">
    <citation type="journal article" date="2022" name="Plant J.">
        <title>Strategies of tolerance reflected in two North American maple genomes.</title>
        <authorList>
            <person name="McEvoy S.L."/>
            <person name="Sezen U.U."/>
            <person name="Trouern-Trend A."/>
            <person name="McMahon S.M."/>
            <person name="Schaberg P.G."/>
            <person name="Yang J."/>
            <person name="Wegrzyn J.L."/>
            <person name="Swenson N.G."/>
        </authorList>
    </citation>
    <scope>NUCLEOTIDE SEQUENCE</scope>
    <source>
        <strain evidence="7">NS2018</strain>
    </source>
</reference>
<evidence type="ECO:0000256" key="2">
    <source>
        <dbReference type="ARBA" id="ARBA00022771"/>
    </source>
</evidence>
<feature type="region of interest" description="Disordered" evidence="5">
    <location>
        <begin position="760"/>
        <end position="796"/>
    </location>
</feature>
<dbReference type="PROSITE" id="PS50966">
    <property type="entry name" value="ZF_SWIM"/>
    <property type="match status" value="1"/>
</dbReference>
<accession>A0AA39RNW5</accession>
<dbReference type="InterPro" id="IPR018289">
    <property type="entry name" value="MULE_transposase_dom"/>
</dbReference>
<dbReference type="PANTHER" id="PTHR31973:SF187">
    <property type="entry name" value="MUTATOR TRANSPOSASE MUDRA PROTEIN"/>
    <property type="match status" value="1"/>
</dbReference>
<organism evidence="7 8">
    <name type="scientific">Acer saccharum</name>
    <name type="common">Sugar maple</name>
    <dbReference type="NCBI Taxonomy" id="4024"/>
    <lineage>
        <taxon>Eukaryota</taxon>
        <taxon>Viridiplantae</taxon>
        <taxon>Streptophyta</taxon>
        <taxon>Embryophyta</taxon>
        <taxon>Tracheophyta</taxon>
        <taxon>Spermatophyta</taxon>
        <taxon>Magnoliopsida</taxon>
        <taxon>eudicotyledons</taxon>
        <taxon>Gunneridae</taxon>
        <taxon>Pentapetalae</taxon>
        <taxon>rosids</taxon>
        <taxon>malvids</taxon>
        <taxon>Sapindales</taxon>
        <taxon>Sapindaceae</taxon>
        <taxon>Hippocastanoideae</taxon>
        <taxon>Acereae</taxon>
        <taxon>Acer</taxon>
    </lineage>
</organism>
<keyword evidence="1" id="KW-0479">Metal-binding</keyword>
<proteinExistence type="predicted"/>
<keyword evidence="3" id="KW-0862">Zinc</keyword>
<dbReference type="GO" id="GO:0008270">
    <property type="term" value="F:zinc ion binding"/>
    <property type="evidence" value="ECO:0007669"/>
    <property type="project" value="UniProtKB-KW"/>
</dbReference>
<dbReference type="Proteomes" id="UP001168877">
    <property type="component" value="Unassembled WGS sequence"/>
</dbReference>
<evidence type="ECO:0000256" key="5">
    <source>
        <dbReference type="SAM" id="MobiDB-lite"/>
    </source>
</evidence>
<evidence type="ECO:0000259" key="6">
    <source>
        <dbReference type="PROSITE" id="PS50966"/>
    </source>
</evidence>
<evidence type="ECO:0000256" key="4">
    <source>
        <dbReference type="PROSITE-ProRule" id="PRU00325"/>
    </source>
</evidence>
<keyword evidence="8" id="KW-1185">Reference proteome</keyword>
<protein>
    <recommendedName>
        <fullName evidence="6">SWIM-type domain-containing protein</fullName>
    </recommendedName>
</protein>
<evidence type="ECO:0000256" key="3">
    <source>
        <dbReference type="ARBA" id="ARBA00022833"/>
    </source>
</evidence>
<dbReference type="Pfam" id="PF04434">
    <property type="entry name" value="SWIM"/>
    <property type="match status" value="1"/>
</dbReference>
<dbReference type="InterPro" id="IPR006564">
    <property type="entry name" value="Znf_PMZ"/>
</dbReference>
<dbReference type="InterPro" id="IPR007527">
    <property type="entry name" value="Znf_SWIM"/>
</dbReference>
<evidence type="ECO:0000313" key="7">
    <source>
        <dbReference type="EMBL" id="KAK0577203.1"/>
    </source>
</evidence>
<sequence length="796" mass="91256">MEAFRVFVQSGINVVEVGEFDTDYISLITLINAICEKISLRCSDVPTEEYHVWAQIPWSGEKYGVANDTQLLELFSLFENRGLDSIVFKLEDLCYIPTPAEEPQVLDVEGGYEPLGWCDMEAEQLNYEGDSEKDDDRDDEAIEDCDEDNTQYMEVPVVEEESVGGDDGITEDCMDGLEGYQSKSDDEYFTDSELEPEQVRIAKLVKGNPFKRMVDGLISFHIGQIFNSKEHMREIFKEYAIQEGIELKRVKNDRVRQTYRCTGDGCEWRAHGSCMIDGVTFMLKTLKDQHDCHRVYNNKEAKVKWIASKFEKLVKSNPNVDVKVIGDLLRENYKVSVDIHKLYRAKHRALKELEQEHANCFRYLRKYAYILNQSNPDVSIHICTQDPQPTFQRIFLSFEPQKVGFLEGCRPFIGVDGCHLKGPFGGVLLSAVSLDANSGLFPLAVCICEKETQESWEWFLNNLKIYLNYPVGRNLTFMSDRQKCVITALQLHFPFAHRRYCARHIYANFKLSYKGDHYKKLFWRAARSSNVFDFKSTMEEIGIINPAAKKWLEEIDSGHWSRFAFDPVIRCDHVTNNMTEAFNSMLGSHRAASYLDLLEFIRRMVMRKFNERKEECSKWTSVLPPRVHAKILKHSKESRSLTMIAAGNMEYELLGPTGGYAVKLKEYNCQCGSWQESGIPCCHAMAAISHYCGRAAVKDKVAEFVHSSLSKSAYLQTYVGMLHPIPDQKKVARSSSLYNGSRTFRAYESTTSHYTTWSCQRRHDNQTEGESVGASSSHQPNQTPPPQSQVTQQLFD</sequence>
<dbReference type="InterPro" id="IPR004332">
    <property type="entry name" value="Transposase_MuDR"/>
</dbReference>
<evidence type="ECO:0000313" key="8">
    <source>
        <dbReference type="Proteomes" id="UP001168877"/>
    </source>
</evidence>
<dbReference type="AlphaFoldDB" id="A0AA39RNW5"/>
<name>A0AA39RNW5_ACESA</name>
<keyword evidence="2 4" id="KW-0863">Zinc-finger</keyword>
<feature type="domain" description="SWIM-type" evidence="6">
    <location>
        <begin position="660"/>
        <end position="692"/>
    </location>
</feature>
<comment type="caution">
    <text evidence="7">The sequence shown here is derived from an EMBL/GenBank/DDBJ whole genome shotgun (WGS) entry which is preliminary data.</text>
</comment>
<dbReference type="EMBL" id="JAUESC010000386">
    <property type="protein sequence ID" value="KAK0577203.1"/>
    <property type="molecule type" value="Genomic_DNA"/>
</dbReference>
<gene>
    <name evidence="7" type="ORF">LWI29_029545</name>
</gene>
<dbReference type="SMART" id="SM00575">
    <property type="entry name" value="ZnF_PMZ"/>
    <property type="match status" value="1"/>
</dbReference>
<dbReference type="PANTHER" id="PTHR31973">
    <property type="entry name" value="POLYPROTEIN, PUTATIVE-RELATED"/>
    <property type="match status" value="1"/>
</dbReference>
<evidence type="ECO:0000256" key="1">
    <source>
        <dbReference type="ARBA" id="ARBA00022723"/>
    </source>
</evidence>
<dbReference type="Pfam" id="PF03108">
    <property type="entry name" value="DBD_Tnp_Mut"/>
    <property type="match status" value="1"/>
</dbReference>
<reference evidence="7" key="2">
    <citation type="submission" date="2023-06" db="EMBL/GenBank/DDBJ databases">
        <authorList>
            <person name="Swenson N.G."/>
            <person name="Wegrzyn J.L."/>
            <person name="Mcevoy S.L."/>
        </authorList>
    </citation>
    <scope>NUCLEOTIDE SEQUENCE</scope>
    <source>
        <strain evidence="7">NS2018</strain>
        <tissue evidence="7">Leaf</tissue>
    </source>
</reference>
<dbReference type="Pfam" id="PF10551">
    <property type="entry name" value="MULE"/>
    <property type="match status" value="1"/>
</dbReference>